<dbReference type="Proteomes" id="UP000886803">
    <property type="component" value="Unassembled WGS sequence"/>
</dbReference>
<keyword evidence="3" id="KW-0482">Metalloprotease</keyword>
<feature type="transmembrane region" description="Helical" evidence="1">
    <location>
        <begin position="73"/>
        <end position="96"/>
    </location>
</feature>
<feature type="transmembrane region" description="Helical" evidence="1">
    <location>
        <begin position="116"/>
        <end position="140"/>
    </location>
</feature>
<feature type="transmembrane region" description="Helical" evidence="1">
    <location>
        <begin position="258"/>
        <end position="277"/>
    </location>
</feature>
<feature type="domain" description="CAAX prenyl protease 2/Lysostaphin resistance protein A-like" evidence="2">
    <location>
        <begin position="133"/>
        <end position="234"/>
    </location>
</feature>
<keyword evidence="3" id="KW-0378">Hydrolase</keyword>
<organism evidence="3 4">
    <name type="scientific">Candidatus Gemmiger avicola</name>
    <dbReference type="NCBI Taxonomy" id="2838605"/>
    <lineage>
        <taxon>Bacteria</taxon>
        <taxon>Bacillati</taxon>
        <taxon>Bacillota</taxon>
        <taxon>Clostridia</taxon>
        <taxon>Eubacteriales</taxon>
        <taxon>Gemmiger</taxon>
    </lineage>
</organism>
<feature type="transmembrane region" description="Helical" evidence="1">
    <location>
        <begin position="161"/>
        <end position="182"/>
    </location>
</feature>
<evidence type="ECO:0000256" key="1">
    <source>
        <dbReference type="SAM" id="Phobius"/>
    </source>
</evidence>
<dbReference type="PANTHER" id="PTHR35797:SF1">
    <property type="entry name" value="PROTEASE"/>
    <property type="match status" value="1"/>
</dbReference>
<comment type="caution">
    <text evidence="3">The sequence shown here is derived from an EMBL/GenBank/DDBJ whole genome shotgun (WGS) entry which is preliminary data.</text>
</comment>
<evidence type="ECO:0000313" key="3">
    <source>
        <dbReference type="EMBL" id="HJB41513.1"/>
    </source>
</evidence>
<gene>
    <name evidence="3" type="ORF">H9945_03355</name>
</gene>
<evidence type="ECO:0000313" key="4">
    <source>
        <dbReference type="Proteomes" id="UP000886803"/>
    </source>
</evidence>
<keyword evidence="1" id="KW-0812">Transmembrane</keyword>
<dbReference type="InterPro" id="IPR003675">
    <property type="entry name" value="Rce1/LyrA-like_dom"/>
</dbReference>
<proteinExistence type="predicted"/>
<reference evidence="3" key="2">
    <citation type="submission" date="2021-04" db="EMBL/GenBank/DDBJ databases">
        <authorList>
            <person name="Gilroy R."/>
        </authorList>
    </citation>
    <scope>NUCLEOTIDE SEQUENCE</scope>
    <source>
        <strain evidence="3">ChiBcec8-13705</strain>
    </source>
</reference>
<reference evidence="3" key="1">
    <citation type="journal article" date="2021" name="PeerJ">
        <title>Extensive microbial diversity within the chicken gut microbiome revealed by metagenomics and culture.</title>
        <authorList>
            <person name="Gilroy R."/>
            <person name="Ravi A."/>
            <person name="Getino M."/>
            <person name="Pursley I."/>
            <person name="Horton D.L."/>
            <person name="Alikhan N.F."/>
            <person name="Baker D."/>
            <person name="Gharbi K."/>
            <person name="Hall N."/>
            <person name="Watson M."/>
            <person name="Adriaenssens E.M."/>
            <person name="Foster-Nyarko E."/>
            <person name="Jarju S."/>
            <person name="Secka A."/>
            <person name="Antonio M."/>
            <person name="Oren A."/>
            <person name="Chaudhuri R.R."/>
            <person name="La Ragione R."/>
            <person name="Hildebrand F."/>
            <person name="Pallen M.J."/>
        </authorList>
    </citation>
    <scope>NUCLEOTIDE SEQUENCE</scope>
    <source>
        <strain evidence="3">ChiBcec8-13705</strain>
    </source>
</reference>
<dbReference type="InterPro" id="IPR042150">
    <property type="entry name" value="MmRce1-like"/>
</dbReference>
<keyword evidence="1" id="KW-0472">Membrane</keyword>
<dbReference type="GO" id="GO:0004175">
    <property type="term" value="F:endopeptidase activity"/>
    <property type="evidence" value="ECO:0007669"/>
    <property type="project" value="UniProtKB-ARBA"/>
</dbReference>
<keyword evidence="1" id="KW-1133">Transmembrane helix</keyword>
<feature type="transmembrane region" description="Helical" evidence="1">
    <location>
        <begin position="194"/>
        <end position="214"/>
    </location>
</feature>
<dbReference type="PANTHER" id="PTHR35797">
    <property type="entry name" value="PROTEASE-RELATED"/>
    <property type="match status" value="1"/>
</dbReference>
<dbReference type="EMBL" id="DWYG01000045">
    <property type="protein sequence ID" value="HJB41513.1"/>
    <property type="molecule type" value="Genomic_DNA"/>
</dbReference>
<accession>A0A9D2M709</accession>
<dbReference type="AlphaFoldDB" id="A0A9D2M709"/>
<dbReference type="GO" id="GO:0080120">
    <property type="term" value="P:CAAX-box protein maturation"/>
    <property type="evidence" value="ECO:0007669"/>
    <property type="project" value="UniProtKB-ARBA"/>
</dbReference>
<dbReference type="GO" id="GO:0008237">
    <property type="term" value="F:metallopeptidase activity"/>
    <property type="evidence" value="ECO:0007669"/>
    <property type="project" value="UniProtKB-KW"/>
</dbReference>
<protein>
    <submittedName>
        <fullName evidence="3">CPBP family intramembrane metalloprotease</fullName>
    </submittedName>
</protein>
<dbReference type="Pfam" id="PF02517">
    <property type="entry name" value="Rce1-like"/>
    <property type="match status" value="1"/>
</dbReference>
<evidence type="ECO:0000259" key="2">
    <source>
        <dbReference type="Pfam" id="PF02517"/>
    </source>
</evidence>
<sequence>MQQITKKRLLIFGVFTIIFLVVCAAVYAQTGQSNALVACMFTPALSVVLTRIVTQEGAHNLYLVPHLRGNIWFYMLAWFGTPLLAYAGVAVYFLVFPAQFDPLGSVYARDLGVQTMAAYAGNLAVMIPLAVLVNPWVGLLSCLGEEFAWRAYLLPKLRERFAPAPAVVLTGAIWGLWHAPFIAMGYNYGAEHPLFGIAAMVIFCVVLGCIEGALFFRVQSVWPVALLHASLNALDLAAPSDLFMSQPSNPFLGPDPIGILGGAGLIAAGIYCLYRLVRAGHSEQP</sequence>
<feature type="transmembrane region" description="Helical" evidence="1">
    <location>
        <begin position="9"/>
        <end position="29"/>
    </location>
</feature>
<keyword evidence="3" id="KW-0645">Protease</keyword>
<name>A0A9D2M709_9FIRM</name>